<keyword evidence="2" id="KW-1185">Reference proteome</keyword>
<reference evidence="1 2" key="1">
    <citation type="submission" date="2016-07" db="EMBL/GenBank/DDBJ databases">
        <title>Genome of Pelobium manganitolerans.</title>
        <authorList>
            <person name="Wu S."/>
            <person name="Wang G."/>
        </authorList>
    </citation>
    <scope>NUCLEOTIDE SEQUENCE [LARGE SCALE GENOMIC DNA]</scope>
    <source>
        <strain evidence="1 2">YS-25</strain>
    </source>
</reference>
<evidence type="ECO:0000313" key="2">
    <source>
        <dbReference type="Proteomes" id="UP000283433"/>
    </source>
</evidence>
<comment type="caution">
    <text evidence="1">The sequence shown here is derived from an EMBL/GenBank/DDBJ whole genome shotgun (WGS) entry which is preliminary data.</text>
</comment>
<proteinExistence type="predicted"/>
<protein>
    <submittedName>
        <fullName evidence="1">Uncharacterized protein</fullName>
    </submittedName>
</protein>
<organism evidence="1 2">
    <name type="scientific">Pelobium manganitolerans</name>
    <dbReference type="NCBI Taxonomy" id="1842495"/>
    <lineage>
        <taxon>Bacteria</taxon>
        <taxon>Pseudomonadati</taxon>
        <taxon>Bacteroidota</taxon>
        <taxon>Sphingobacteriia</taxon>
        <taxon>Sphingobacteriales</taxon>
        <taxon>Sphingobacteriaceae</taxon>
        <taxon>Pelobium</taxon>
    </lineage>
</organism>
<name>A0A419S6C8_9SPHI</name>
<dbReference type="Proteomes" id="UP000283433">
    <property type="component" value="Unassembled WGS sequence"/>
</dbReference>
<accession>A0A419S6C8</accession>
<dbReference type="RefSeq" id="WP_120181538.1">
    <property type="nucleotide sequence ID" value="NZ_MBTA01000014.1"/>
</dbReference>
<evidence type="ECO:0000313" key="1">
    <source>
        <dbReference type="EMBL" id="RKD16585.1"/>
    </source>
</evidence>
<dbReference type="EMBL" id="MBTA01000014">
    <property type="protein sequence ID" value="RKD16585.1"/>
    <property type="molecule type" value="Genomic_DNA"/>
</dbReference>
<dbReference type="AlphaFoldDB" id="A0A419S6C8"/>
<gene>
    <name evidence="1" type="ORF">BCY91_17170</name>
</gene>
<sequence length="61" mass="6779">MPDYRTTLFWSPSQQAGQDGNSQLSFYTSDQEGLYQINIQAMSNNGELGSATAFLKVSKKQ</sequence>